<dbReference type="RefSeq" id="XP_038739105.1">
    <property type="nucleotide sequence ID" value="XM_038895543.1"/>
</dbReference>
<evidence type="ECO:0000313" key="3">
    <source>
        <dbReference type="Proteomes" id="UP000781932"/>
    </source>
</evidence>
<protein>
    <submittedName>
        <fullName evidence="2">Uncharacterized protein</fullName>
    </submittedName>
</protein>
<organism evidence="2 3">
    <name type="scientific">Colletotrichum karsti</name>
    <dbReference type="NCBI Taxonomy" id="1095194"/>
    <lineage>
        <taxon>Eukaryota</taxon>
        <taxon>Fungi</taxon>
        <taxon>Dikarya</taxon>
        <taxon>Ascomycota</taxon>
        <taxon>Pezizomycotina</taxon>
        <taxon>Sordariomycetes</taxon>
        <taxon>Hypocreomycetidae</taxon>
        <taxon>Glomerellales</taxon>
        <taxon>Glomerellaceae</taxon>
        <taxon>Colletotrichum</taxon>
        <taxon>Colletotrichum boninense species complex</taxon>
    </lineage>
</organism>
<gene>
    <name evidence="2" type="ORF">CkaCkLH20_12831</name>
</gene>
<dbReference type="GeneID" id="62168617"/>
<feature type="compositionally biased region" description="Polar residues" evidence="1">
    <location>
        <begin position="36"/>
        <end position="52"/>
    </location>
</feature>
<feature type="region of interest" description="Disordered" evidence="1">
    <location>
        <begin position="1"/>
        <end position="83"/>
    </location>
</feature>
<proteinExistence type="predicted"/>
<feature type="compositionally biased region" description="Basic and acidic residues" evidence="1">
    <location>
        <begin position="73"/>
        <end position="83"/>
    </location>
</feature>
<feature type="compositionally biased region" description="Basic and acidic residues" evidence="1">
    <location>
        <begin position="7"/>
        <end position="35"/>
    </location>
</feature>
<reference evidence="2" key="1">
    <citation type="submission" date="2020-03" db="EMBL/GenBank/DDBJ databases">
        <authorList>
            <person name="He L."/>
        </authorList>
    </citation>
    <scope>NUCLEOTIDE SEQUENCE</scope>
    <source>
        <strain evidence="2">CkLH20</strain>
    </source>
</reference>
<comment type="caution">
    <text evidence="2">The sequence shown here is derived from an EMBL/GenBank/DDBJ whole genome shotgun (WGS) entry which is preliminary data.</text>
</comment>
<dbReference type="Proteomes" id="UP000781932">
    <property type="component" value="Unassembled WGS sequence"/>
</dbReference>
<evidence type="ECO:0000256" key="1">
    <source>
        <dbReference type="SAM" id="MobiDB-lite"/>
    </source>
</evidence>
<dbReference type="EMBL" id="JAATWM020000066">
    <property type="protein sequence ID" value="KAF9869644.1"/>
    <property type="molecule type" value="Genomic_DNA"/>
</dbReference>
<accession>A0A9P6HT30</accession>
<evidence type="ECO:0000313" key="2">
    <source>
        <dbReference type="EMBL" id="KAF9869644.1"/>
    </source>
</evidence>
<reference evidence="2" key="2">
    <citation type="submission" date="2020-11" db="EMBL/GenBank/DDBJ databases">
        <title>Whole genome sequencing of Colletotrichum sp.</title>
        <authorList>
            <person name="Li H."/>
        </authorList>
    </citation>
    <scope>NUCLEOTIDE SEQUENCE</scope>
    <source>
        <strain evidence="2">CkLH20</strain>
    </source>
</reference>
<sequence>MPTPEARAARAAEERSRCWTTNVKEESDHADETEHQPTGGSFLSGITVTTEILISPHEDDSEATTNAEGTTEGDEKKTDGSQK</sequence>
<dbReference type="AlphaFoldDB" id="A0A9P6HT30"/>
<name>A0A9P6HT30_9PEZI</name>
<keyword evidence="3" id="KW-1185">Reference proteome</keyword>